<dbReference type="EMBL" id="NAJL01000043">
    <property type="protein sequence ID" value="TKA24524.1"/>
    <property type="molecule type" value="Genomic_DNA"/>
</dbReference>
<dbReference type="InterPro" id="IPR004839">
    <property type="entry name" value="Aminotransferase_I/II_large"/>
</dbReference>
<organism evidence="2 3">
    <name type="scientific">Salinomyces thailandicus</name>
    <dbReference type="NCBI Taxonomy" id="706561"/>
    <lineage>
        <taxon>Eukaryota</taxon>
        <taxon>Fungi</taxon>
        <taxon>Dikarya</taxon>
        <taxon>Ascomycota</taxon>
        <taxon>Pezizomycotina</taxon>
        <taxon>Dothideomycetes</taxon>
        <taxon>Dothideomycetidae</taxon>
        <taxon>Mycosphaerellales</taxon>
        <taxon>Teratosphaeriaceae</taxon>
        <taxon>Salinomyces</taxon>
    </lineage>
</organism>
<dbReference type="InterPro" id="IPR015421">
    <property type="entry name" value="PyrdxlP-dep_Trfase_major"/>
</dbReference>
<feature type="domain" description="Aminotransferase class I/classII large" evidence="1">
    <location>
        <begin position="43"/>
        <end position="434"/>
    </location>
</feature>
<dbReference type="InterPro" id="IPR015422">
    <property type="entry name" value="PyrdxlP-dep_Trfase_small"/>
</dbReference>
<dbReference type="Gene3D" id="3.90.1150.10">
    <property type="entry name" value="Aspartate Aminotransferase, domain 1"/>
    <property type="match status" value="1"/>
</dbReference>
<dbReference type="PANTHER" id="PTHR42858">
    <property type="entry name" value="AMINOTRANSFERASE"/>
    <property type="match status" value="1"/>
</dbReference>
<dbReference type="Pfam" id="PF00155">
    <property type="entry name" value="Aminotran_1_2"/>
    <property type="match status" value="1"/>
</dbReference>
<proteinExistence type="predicted"/>
<dbReference type="GO" id="GO:0047536">
    <property type="term" value="F:2-aminoadipate transaminase activity"/>
    <property type="evidence" value="ECO:0007669"/>
    <property type="project" value="TreeGrafter"/>
</dbReference>
<reference evidence="2 3" key="1">
    <citation type="submission" date="2017-03" db="EMBL/GenBank/DDBJ databases">
        <title>Genomes of endolithic fungi from Antarctica.</title>
        <authorList>
            <person name="Coleine C."/>
            <person name="Masonjones S."/>
            <person name="Stajich J.E."/>
        </authorList>
    </citation>
    <scope>NUCLEOTIDE SEQUENCE [LARGE SCALE GENOMIC DNA]</scope>
    <source>
        <strain evidence="2 3">CCFEE 6315</strain>
    </source>
</reference>
<dbReference type="InterPro" id="IPR015424">
    <property type="entry name" value="PyrdxlP-dep_Trfase"/>
</dbReference>
<dbReference type="OrthoDB" id="7042322at2759"/>
<dbReference type="SUPFAM" id="SSF53383">
    <property type="entry name" value="PLP-dependent transferases"/>
    <property type="match status" value="1"/>
</dbReference>
<gene>
    <name evidence="2" type="ORF">B0A50_06681</name>
</gene>
<evidence type="ECO:0000313" key="2">
    <source>
        <dbReference type="EMBL" id="TKA24524.1"/>
    </source>
</evidence>
<evidence type="ECO:0000313" key="3">
    <source>
        <dbReference type="Proteomes" id="UP000308549"/>
    </source>
</evidence>
<sequence>MGNAPPPEDLPTPINLMRGWPNPSLLPTALIASAAATTLSDPTTAHAALLYGPDPGYEPCRKAIAHWLTTFYQPPSPVSASRLCITGGASQNLGCLLATYTDPTYTRNIWIVAPAYMLAFRIFEQDANFAGKLRGVPEDEQGVDLEFLRREIRKSEERAQDDGVDRPLLKAERAWAKVYKHVIYCVPTFANPSSRTMSLRRREGLVRLAREFDALVVADDVYDFLQWPAQVAGEVQGKGLGVLQEAHLPRLVDVDRGLEGGAERVGADGFGNACSNGSFSKIAGPGMRTGWVEGTARFAYGVSQTGTTASGGAPSQLTSTYLTHLLTTHALQTHITSTLLPAYTTRYASLLTAIQTHLLPLNFRLPQPHREIVGGYFVWLELPTPLTATALARRCQEDEDVVIAPGTIFEVPGDEKVGGGFEGHVRLCFAWEEEGLLGEGVRRVSRVAGKMLEEVNDGRTFVGGKVDLGAFK</sequence>
<protein>
    <recommendedName>
        <fullName evidence="1">Aminotransferase class I/classII large domain-containing protein</fullName>
    </recommendedName>
</protein>
<keyword evidence="3" id="KW-1185">Reference proteome</keyword>
<evidence type="ECO:0000259" key="1">
    <source>
        <dbReference type="Pfam" id="PF00155"/>
    </source>
</evidence>
<comment type="caution">
    <text evidence="2">The sequence shown here is derived from an EMBL/GenBank/DDBJ whole genome shotgun (WGS) entry which is preliminary data.</text>
</comment>
<dbReference type="GO" id="GO:0030170">
    <property type="term" value="F:pyridoxal phosphate binding"/>
    <property type="evidence" value="ECO:0007669"/>
    <property type="project" value="InterPro"/>
</dbReference>
<dbReference type="CDD" id="cd00609">
    <property type="entry name" value="AAT_like"/>
    <property type="match status" value="1"/>
</dbReference>
<dbReference type="FunFam" id="3.40.640.10:FF:000080">
    <property type="entry name" value="Aminotransferase, putative"/>
    <property type="match status" value="1"/>
</dbReference>
<accession>A0A4U0TR18</accession>
<name>A0A4U0TR18_9PEZI</name>
<dbReference type="Gene3D" id="3.40.640.10">
    <property type="entry name" value="Type I PLP-dependent aspartate aminotransferase-like (Major domain)"/>
    <property type="match status" value="1"/>
</dbReference>
<dbReference type="PANTHER" id="PTHR42858:SF1">
    <property type="entry name" value="LD15494P"/>
    <property type="match status" value="1"/>
</dbReference>
<dbReference type="Proteomes" id="UP000308549">
    <property type="component" value="Unassembled WGS sequence"/>
</dbReference>
<dbReference type="AlphaFoldDB" id="A0A4U0TR18"/>